<dbReference type="AlphaFoldDB" id="A0A420HIU9"/>
<evidence type="ECO:0000313" key="3">
    <source>
        <dbReference type="Proteomes" id="UP000283383"/>
    </source>
</evidence>
<comment type="caution">
    <text evidence="2">The sequence shown here is derived from an EMBL/GenBank/DDBJ whole genome shotgun (WGS) entry which is preliminary data.</text>
</comment>
<gene>
    <name evidence="2" type="ORF">GcM3_189032</name>
</gene>
<organism evidence="2 3">
    <name type="scientific">Golovinomyces cichoracearum</name>
    <dbReference type="NCBI Taxonomy" id="62708"/>
    <lineage>
        <taxon>Eukaryota</taxon>
        <taxon>Fungi</taxon>
        <taxon>Dikarya</taxon>
        <taxon>Ascomycota</taxon>
        <taxon>Pezizomycotina</taxon>
        <taxon>Leotiomycetes</taxon>
        <taxon>Erysiphales</taxon>
        <taxon>Erysiphaceae</taxon>
        <taxon>Golovinomyces</taxon>
    </lineage>
</organism>
<reference evidence="2 3" key="1">
    <citation type="journal article" date="2018" name="BMC Genomics">
        <title>Comparative genome analyses reveal sequence features reflecting distinct modes of host-adaptation between dicot and monocot powdery mildew.</title>
        <authorList>
            <person name="Wu Y."/>
            <person name="Ma X."/>
            <person name="Pan Z."/>
            <person name="Kale S.D."/>
            <person name="Song Y."/>
            <person name="King H."/>
            <person name="Zhang Q."/>
            <person name="Presley C."/>
            <person name="Deng X."/>
            <person name="Wei C.I."/>
            <person name="Xiao S."/>
        </authorList>
    </citation>
    <scope>NUCLEOTIDE SEQUENCE [LARGE SCALE GENOMIC DNA]</scope>
    <source>
        <strain evidence="2">UMSG3</strain>
    </source>
</reference>
<feature type="compositionally biased region" description="Basic and acidic residues" evidence="1">
    <location>
        <begin position="73"/>
        <end position="83"/>
    </location>
</feature>
<sequence>MAKDIKLNLRDFLRNKGVHLKKIRLFPVSTALFEAVQKELSWPQYDPDNPNQQQNHSATSKGLFSPQNLLKFPEGHNENHEQKLQFPQSIS</sequence>
<evidence type="ECO:0000256" key="1">
    <source>
        <dbReference type="SAM" id="MobiDB-lite"/>
    </source>
</evidence>
<proteinExistence type="predicted"/>
<feature type="compositionally biased region" description="Low complexity" evidence="1">
    <location>
        <begin position="43"/>
        <end position="55"/>
    </location>
</feature>
<name>A0A420HIU9_9PEZI</name>
<dbReference type="EMBL" id="MCBQ01018921">
    <property type="protein sequence ID" value="RKF57333.1"/>
    <property type="molecule type" value="Genomic_DNA"/>
</dbReference>
<feature type="region of interest" description="Disordered" evidence="1">
    <location>
        <begin position="42"/>
        <end position="91"/>
    </location>
</feature>
<keyword evidence="3" id="KW-1185">Reference proteome</keyword>
<dbReference type="Proteomes" id="UP000283383">
    <property type="component" value="Unassembled WGS sequence"/>
</dbReference>
<evidence type="ECO:0000313" key="2">
    <source>
        <dbReference type="EMBL" id="RKF57333.1"/>
    </source>
</evidence>
<accession>A0A420HIU9</accession>
<feature type="compositionally biased region" description="Polar residues" evidence="1">
    <location>
        <begin position="56"/>
        <end position="68"/>
    </location>
</feature>
<protein>
    <submittedName>
        <fullName evidence="2">Uncharacterized protein</fullName>
    </submittedName>
</protein>